<evidence type="ECO:0000256" key="2">
    <source>
        <dbReference type="ARBA" id="ARBA00005417"/>
    </source>
</evidence>
<dbReference type="GO" id="GO:0055085">
    <property type="term" value="P:transmembrane transport"/>
    <property type="evidence" value="ECO:0007669"/>
    <property type="project" value="UniProtKB-ARBA"/>
</dbReference>
<keyword evidence="12" id="KW-1185">Reference proteome</keyword>
<evidence type="ECO:0000256" key="9">
    <source>
        <dbReference type="ARBA" id="ARBA00023136"/>
    </source>
</evidence>
<keyword evidence="8" id="KW-1278">Translocase</keyword>
<dbReference type="EMBL" id="AAMS01000006">
    <property type="protein sequence ID" value="EAQ06083.1"/>
    <property type="molecule type" value="Genomic_DNA"/>
</dbReference>
<dbReference type="InterPro" id="IPR050388">
    <property type="entry name" value="ABC_Ni/Peptide_Import"/>
</dbReference>
<comment type="subcellular location">
    <subcellularLocation>
        <location evidence="1">Cell inner membrane</location>
        <topology evidence="1">Peripheral membrane protein</topology>
    </subcellularLocation>
</comment>
<sequence length="534" mass="58296">MTQPILDVRDLRVAFRQDGTTTHAVRGVSFQIGRGETLAIVGESGSGKSVTALSTVQLLGDSAVMAGSITYNGVEMVGASEPALRKVRGNDISFIFQEPMTSLNPLHTLEKQLAESIELHQGQRGHGVRDRIIELLNRVGIRDPETRLGAYPHQLSGGQRQRVMIAMALANGPDLLIADEPTTALDVTIQAQILDLLADLKQRDGMSMLFITHDLTIVRKIADRVCVMQNGEIVEQGPTADIFANPQHPYTQTLLAASSTGLPAPVPADAATVLETDAARIWFPITAGLLKRTVGHIKAVNSATLSLREGETLGIVGESGSGKTTLALAVMRLIRSEGRISFMGRDIHTLTQRQMRPLRSDMQIVFQDPYGSLSPRMTVEQIIAEGLGVHGVDPGRNRRDMVAEIMAEVGLDPAMMDRYPHEFSGGQRQRIAIARAMILRPRLLVLDEPTSALDMTVQVQIVQLLRDLQQKHRLAYLFISHDLKVVRALSHKVMVMKQGDVVEAGEANAIFDAPNHPYTRQLMAAAFEGRAIPA</sequence>
<dbReference type="GO" id="GO:0015833">
    <property type="term" value="P:peptide transport"/>
    <property type="evidence" value="ECO:0007669"/>
    <property type="project" value="InterPro"/>
</dbReference>
<dbReference type="Pfam" id="PF00005">
    <property type="entry name" value="ABC_tran"/>
    <property type="match status" value="2"/>
</dbReference>
<evidence type="ECO:0000256" key="4">
    <source>
        <dbReference type="ARBA" id="ARBA00022475"/>
    </source>
</evidence>
<evidence type="ECO:0000256" key="1">
    <source>
        <dbReference type="ARBA" id="ARBA00004417"/>
    </source>
</evidence>
<reference evidence="11 12" key="1">
    <citation type="submission" date="2006-01" db="EMBL/GenBank/DDBJ databases">
        <authorList>
            <person name="Hagstrom A."/>
            <person name="Ferriera S."/>
            <person name="Johnson J."/>
            <person name="Kravitz S."/>
            <person name="Halpern A."/>
            <person name="Remington K."/>
            <person name="Beeson K."/>
            <person name="Tran B."/>
            <person name="Rogers Y.-H."/>
            <person name="Friedman R."/>
            <person name="Venter J.C."/>
        </authorList>
    </citation>
    <scope>NUCLEOTIDE SEQUENCE [LARGE SCALE GENOMIC DNA]</scope>
    <source>
        <strain evidence="11 12">SKA53</strain>
    </source>
</reference>
<dbReference type="OrthoDB" id="9802264at2"/>
<evidence type="ECO:0000313" key="12">
    <source>
        <dbReference type="Proteomes" id="UP000004507"/>
    </source>
</evidence>
<evidence type="ECO:0000256" key="3">
    <source>
        <dbReference type="ARBA" id="ARBA00022448"/>
    </source>
</evidence>
<feature type="domain" description="ABC transporter" evidence="10">
    <location>
        <begin position="8"/>
        <end position="255"/>
    </location>
</feature>
<dbReference type="NCBIfam" id="NF008453">
    <property type="entry name" value="PRK11308.1"/>
    <property type="match status" value="2"/>
</dbReference>
<evidence type="ECO:0000256" key="8">
    <source>
        <dbReference type="ARBA" id="ARBA00022967"/>
    </source>
</evidence>
<keyword evidence="3" id="KW-0813">Transport</keyword>
<keyword evidence="4" id="KW-1003">Cell membrane</keyword>
<dbReference type="PANTHER" id="PTHR43297">
    <property type="entry name" value="OLIGOPEPTIDE TRANSPORT ATP-BINDING PROTEIN APPD"/>
    <property type="match status" value="1"/>
</dbReference>
<dbReference type="PANTHER" id="PTHR43297:SF14">
    <property type="entry name" value="ATPASE AAA-TYPE CORE DOMAIN-CONTAINING PROTEIN"/>
    <property type="match status" value="1"/>
</dbReference>
<evidence type="ECO:0000256" key="7">
    <source>
        <dbReference type="ARBA" id="ARBA00022840"/>
    </source>
</evidence>
<dbReference type="HOGENOM" id="CLU_000604_86_2_5"/>
<dbReference type="RefSeq" id="WP_007205603.1">
    <property type="nucleotide sequence ID" value="NZ_CH672414.1"/>
</dbReference>
<feature type="domain" description="ABC transporter" evidence="10">
    <location>
        <begin position="285"/>
        <end position="523"/>
    </location>
</feature>
<dbReference type="GO" id="GO:0016887">
    <property type="term" value="F:ATP hydrolysis activity"/>
    <property type="evidence" value="ECO:0007669"/>
    <property type="project" value="InterPro"/>
</dbReference>
<evidence type="ECO:0000256" key="5">
    <source>
        <dbReference type="ARBA" id="ARBA00022519"/>
    </source>
</evidence>
<gene>
    <name evidence="11" type="ORF">SKA53_08256</name>
</gene>
<dbReference type="PROSITE" id="PS00211">
    <property type="entry name" value="ABC_TRANSPORTER_1"/>
    <property type="match status" value="2"/>
</dbReference>
<dbReference type="Gene3D" id="3.40.50.300">
    <property type="entry name" value="P-loop containing nucleotide triphosphate hydrolases"/>
    <property type="match status" value="2"/>
</dbReference>
<keyword evidence="6" id="KW-0547">Nucleotide-binding</keyword>
<name>A3V767_9RHOB</name>
<evidence type="ECO:0000313" key="11">
    <source>
        <dbReference type="EMBL" id="EAQ06083.1"/>
    </source>
</evidence>
<dbReference type="Proteomes" id="UP000004507">
    <property type="component" value="Unassembled WGS sequence"/>
</dbReference>
<keyword evidence="9" id="KW-0472">Membrane</keyword>
<keyword evidence="7" id="KW-0067">ATP-binding</keyword>
<dbReference type="GO" id="GO:0005524">
    <property type="term" value="F:ATP binding"/>
    <property type="evidence" value="ECO:0007669"/>
    <property type="project" value="UniProtKB-KW"/>
</dbReference>
<evidence type="ECO:0000259" key="10">
    <source>
        <dbReference type="PROSITE" id="PS50893"/>
    </source>
</evidence>
<proteinExistence type="inferred from homology"/>
<comment type="similarity">
    <text evidence="2">Belongs to the ABC transporter superfamily.</text>
</comment>
<dbReference type="FunFam" id="3.40.50.300:FF:000016">
    <property type="entry name" value="Oligopeptide ABC transporter ATP-binding component"/>
    <property type="match status" value="2"/>
</dbReference>
<dbReference type="InterPro" id="IPR003593">
    <property type="entry name" value="AAA+_ATPase"/>
</dbReference>
<dbReference type="SMART" id="SM00382">
    <property type="entry name" value="AAA"/>
    <property type="match status" value="2"/>
</dbReference>
<dbReference type="InterPro" id="IPR027417">
    <property type="entry name" value="P-loop_NTPase"/>
</dbReference>
<dbReference type="NCBIfam" id="NF007739">
    <property type="entry name" value="PRK10419.1"/>
    <property type="match status" value="2"/>
</dbReference>
<dbReference type="GO" id="GO:0005886">
    <property type="term" value="C:plasma membrane"/>
    <property type="evidence" value="ECO:0007669"/>
    <property type="project" value="UniProtKB-SubCell"/>
</dbReference>
<dbReference type="InterPro" id="IPR003439">
    <property type="entry name" value="ABC_transporter-like_ATP-bd"/>
</dbReference>
<keyword evidence="5" id="KW-0997">Cell inner membrane</keyword>
<accession>A3V767</accession>
<evidence type="ECO:0000256" key="6">
    <source>
        <dbReference type="ARBA" id="ARBA00022741"/>
    </source>
</evidence>
<dbReference type="InterPro" id="IPR013563">
    <property type="entry name" value="Oligopep_ABC_C"/>
</dbReference>
<dbReference type="AlphaFoldDB" id="A3V767"/>
<dbReference type="STRING" id="314232.SKA53_08256"/>
<comment type="caution">
    <text evidence="11">The sequence shown here is derived from an EMBL/GenBank/DDBJ whole genome shotgun (WGS) entry which is preliminary data.</text>
</comment>
<dbReference type="SUPFAM" id="SSF52540">
    <property type="entry name" value="P-loop containing nucleoside triphosphate hydrolases"/>
    <property type="match status" value="2"/>
</dbReference>
<dbReference type="eggNOG" id="COG4172">
    <property type="taxonomic scope" value="Bacteria"/>
</dbReference>
<organism evidence="11 12">
    <name type="scientific">Yoonia vestfoldensis SKA53</name>
    <dbReference type="NCBI Taxonomy" id="314232"/>
    <lineage>
        <taxon>Bacteria</taxon>
        <taxon>Pseudomonadati</taxon>
        <taxon>Pseudomonadota</taxon>
        <taxon>Alphaproteobacteria</taxon>
        <taxon>Rhodobacterales</taxon>
        <taxon>Paracoccaceae</taxon>
        <taxon>Yoonia</taxon>
    </lineage>
</organism>
<dbReference type="InterPro" id="IPR017871">
    <property type="entry name" value="ABC_transporter-like_CS"/>
</dbReference>
<protein>
    <submittedName>
        <fullName evidence="11">ABC peptide transporter, fused ATPase domains</fullName>
    </submittedName>
</protein>
<dbReference type="CDD" id="cd03257">
    <property type="entry name" value="ABC_NikE_OppD_transporters"/>
    <property type="match status" value="2"/>
</dbReference>
<dbReference type="PROSITE" id="PS50893">
    <property type="entry name" value="ABC_TRANSPORTER_2"/>
    <property type="match status" value="2"/>
</dbReference>
<dbReference type="Pfam" id="PF08352">
    <property type="entry name" value="oligo_HPY"/>
    <property type="match status" value="2"/>
</dbReference>